<reference evidence="2 3" key="1">
    <citation type="submission" date="2017-09" db="EMBL/GenBank/DDBJ databases">
        <title>Depth-based differentiation of microbial function through sediment-hosted aquifers and enrichment of novel symbionts in the deep terrestrial subsurface.</title>
        <authorList>
            <person name="Probst A.J."/>
            <person name="Ladd B."/>
            <person name="Jarett J.K."/>
            <person name="Geller-Mcgrath D.E."/>
            <person name="Sieber C.M."/>
            <person name="Emerson J.B."/>
            <person name="Anantharaman K."/>
            <person name="Thomas B.C."/>
            <person name="Malmstrom R."/>
            <person name="Stieglmeier M."/>
            <person name="Klingl A."/>
            <person name="Woyke T."/>
            <person name="Ryan C.M."/>
            <person name="Banfield J.F."/>
        </authorList>
    </citation>
    <scope>NUCLEOTIDE SEQUENCE [LARGE SCALE GENOMIC DNA]</scope>
    <source>
        <strain evidence="2">CG23_combo_of_CG06-09_8_20_14_all_49_15</strain>
    </source>
</reference>
<proteinExistence type="predicted"/>
<feature type="transmembrane region" description="Helical" evidence="1">
    <location>
        <begin position="12"/>
        <end position="36"/>
    </location>
</feature>
<dbReference type="Proteomes" id="UP000230729">
    <property type="component" value="Unassembled WGS sequence"/>
</dbReference>
<sequence>MRVLLGRLTKKISHLVWTLFSTGALLFVLGLLVYFSEAVLRFLAGFFVLALGFMFLFGAYRLWTIKKDIEKFFHF</sequence>
<comment type="caution">
    <text evidence="2">The sequence shown here is derived from an EMBL/GenBank/DDBJ whole genome shotgun (WGS) entry which is preliminary data.</text>
</comment>
<keyword evidence="1" id="KW-0812">Transmembrane</keyword>
<keyword evidence="1" id="KW-0472">Membrane</keyword>
<keyword evidence="1" id="KW-1133">Transmembrane helix</keyword>
<organism evidence="2 3">
    <name type="scientific">Candidatus Falkowbacteria bacterium CG23_combo_of_CG06-09_8_20_14_all_49_15</name>
    <dbReference type="NCBI Taxonomy" id="1974572"/>
    <lineage>
        <taxon>Bacteria</taxon>
        <taxon>Candidatus Falkowiibacteriota</taxon>
    </lineage>
</organism>
<evidence type="ECO:0000313" key="3">
    <source>
        <dbReference type="Proteomes" id="UP000230729"/>
    </source>
</evidence>
<evidence type="ECO:0000256" key="1">
    <source>
        <dbReference type="SAM" id="Phobius"/>
    </source>
</evidence>
<feature type="transmembrane region" description="Helical" evidence="1">
    <location>
        <begin position="42"/>
        <end position="63"/>
    </location>
</feature>
<dbReference type="EMBL" id="PCSD01000096">
    <property type="protein sequence ID" value="PIP33498.1"/>
    <property type="molecule type" value="Genomic_DNA"/>
</dbReference>
<protein>
    <submittedName>
        <fullName evidence="2">Uncharacterized protein</fullName>
    </submittedName>
</protein>
<dbReference type="AlphaFoldDB" id="A0A2G9ZMD2"/>
<gene>
    <name evidence="2" type="ORF">COX22_04015</name>
</gene>
<accession>A0A2G9ZMD2</accession>
<evidence type="ECO:0000313" key="2">
    <source>
        <dbReference type="EMBL" id="PIP33498.1"/>
    </source>
</evidence>
<name>A0A2G9ZMD2_9BACT</name>